<keyword evidence="3" id="KW-1185">Reference proteome</keyword>
<reference evidence="2" key="1">
    <citation type="submission" date="2023-03" db="EMBL/GenBank/DDBJ databases">
        <title>Complete genome of Cladonia borealis.</title>
        <authorList>
            <person name="Park H."/>
        </authorList>
    </citation>
    <scope>NUCLEOTIDE SEQUENCE</scope>
    <source>
        <strain evidence="2">ANT050790</strain>
    </source>
</reference>
<dbReference type="Pfam" id="PF26639">
    <property type="entry name" value="Het-6_barrel"/>
    <property type="match status" value="1"/>
</dbReference>
<feature type="domain" description="Heterokaryon incompatibility" evidence="1">
    <location>
        <begin position="67"/>
        <end position="240"/>
    </location>
</feature>
<dbReference type="PANTHER" id="PTHR24148">
    <property type="entry name" value="ANKYRIN REPEAT DOMAIN-CONTAINING PROTEIN 39 HOMOLOG-RELATED"/>
    <property type="match status" value="1"/>
</dbReference>
<evidence type="ECO:0000313" key="2">
    <source>
        <dbReference type="EMBL" id="KAK0508999.1"/>
    </source>
</evidence>
<gene>
    <name evidence="2" type="ORF">JMJ35_008370</name>
</gene>
<organism evidence="2 3">
    <name type="scientific">Cladonia borealis</name>
    <dbReference type="NCBI Taxonomy" id="184061"/>
    <lineage>
        <taxon>Eukaryota</taxon>
        <taxon>Fungi</taxon>
        <taxon>Dikarya</taxon>
        <taxon>Ascomycota</taxon>
        <taxon>Pezizomycotina</taxon>
        <taxon>Lecanoromycetes</taxon>
        <taxon>OSLEUM clade</taxon>
        <taxon>Lecanoromycetidae</taxon>
        <taxon>Lecanorales</taxon>
        <taxon>Lecanorineae</taxon>
        <taxon>Cladoniaceae</taxon>
        <taxon>Cladonia</taxon>
    </lineage>
</organism>
<dbReference type="Proteomes" id="UP001166286">
    <property type="component" value="Unassembled WGS sequence"/>
</dbReference>
<proteinExistence type="predicted"/>
<dbReference type="InterPro" id="IPR052895">
    <property type="entry name" value="HetReg/Transcr_Mod"/>
</dbReference>
<dbReference type="PANTHER" id="PTHR24148:SF73">
    <property type="entry name" value="HET DOMAIN PROTEIN (AFU_ORTHOLOGUE AFUA_8G01020)"/>
    <property type="match status" value="1"/>
</dbReference>
<dbReference type="AlphaFoldDB" id="A0AA39QW33"/>
<dbReference type="Pfam" id="PF06985">
    <property type="entry name" value="HET"/>
    <property type="match status" value="1"/>
</dbReference>
<sequence>MSLFKHKALDSTKREIRLLTLLPFEPDSAKKCLLDPAKWTTTSSTHGLHEPITCTIKHVSLDDDPVYLALSYTWGDTSICKEIQIRSIDGNTCNIFNATINLTQALQYFRQERNPICLWVDAICIDQDNNAEKTEQVLLMQELYKKAESAVVWLGPAAEDSDAAMDALDSLGKMASEEGIMDLRKADYINWPYPDPQGRRSAKQKLIDDLVEQDSTEYPHRAFKLLSERSYWTRVWIVQEVSVSREVIFVCGWRRLSFRHLTAAFLYINHKKSRALMNIAYTDWLDPVRGPKLKTMAENTMSPVLSVLSGLRRKYQKEIGSPESLIDLLHRGCVVASSAESNRQSTNPRDRIYGLLGLASDRQVLNIVPDYSITIEECYRNVARVLLQHGHTDILSWCQHSKKLKDLPSWVPDFSTRIRDPCGDPKRYGLFSASGQHNVCCPTEPTHSLNFLPMTGTTVDTIMRTGRLWTPGLDCDFNYDKASALFEDIEEFCKQSQGSSSECSKDTGRWAEAVWRIPCADQMWTSNRRCRATIDAAEGYKEIKQRIANPDLVPGFYSRTCQAYVIAMEYLHNRRPFLSTNGYVGLLPAHSKRGDLVCIIYGAIVPFVLRKLDNGKHELIGEAYVHGIMDGEYLKKDPTPAVFDLGGDSTSLMDQSTIPRHSQS</sequence>
<evidence type="ECO:0000259" key="1">
    <source>
        <dbReference type="Pfam" id="PF06985"/>
    </source>
</evidence>
<name>A0AA39QW33_9LECA</name>
<dbReference type="EMBL" id="JAFEKC020000019">
    <property type="protein sequence ID" value="KAK0508999.1"/>
    <property type="molecule type" value="Genomic_DNA"/>
</dbReference>
<accession>A0AA39QW33</accession>
<evidence type="ECO:0000313" key="3">
    <source>
        <dbReference type="Proteomes" id="UP001166286"/>
    </source>
</evidence>
<protein>
    <recommendedName>
        <fullName evidence="1">Heterokaryon incompatibility domain-containing protein</fullName>
    </recommendedName>
</protein>
<comment type="caution">
    <text evidence="2">The sequence shown here is derived from an EMBL/GenBank/DDBJ whole genome shotgun (WGS) entry which is preliminary data.</text>
</comment>
<dbReference type="InterPro" id="IPR010730">
    <property type="entry name" value="HET"/>
</dbReference>